<evidence type="ECO:0000256" key="2">
    <source>
        <dbReference type="ARBA" id="ARBA00023015"/>
    </source>
</evidence>
<comment type="subcellular location">
    <subcellularLocation>
        <location evidence="1">Nucleus</location>
    </subcellularLocation>
</comment>
<dbReference type="PANTHER" id="PTHR32096:SF115">
    <property type="entry name" value="WRKY TRANSCRIPTION FACTOR 30-RELATED"/>
    <property type="match status" value="1"/>
</dbReference>
<dbReference type="EMBL" id="LRBV02000010">
    <property type="status" value="NOT_ANNOTATED_CDS"/>
    <property type="molecule type" value="Genomic_DNA"/>
</dbReference>
<evidence type="ECO:0000256" key="5">
    <source>
        <dbReference type="ARBA" id="ARBA00023242"/>
    </source>
</evidence>
<feature type="domain" description="WRKY" evidence="6">
    <location>
        <begin position="43"/>
        <end position="85"/>
    </location>
</feature>
<dbReference type="GO" id="GO:0005634">
    <property type="term" value="C:nucleus"/>
    <property type="evidence" value="ECO:0007669"/>
    <property type="project" value="UniProtKB-SubCell"/>
</dbReference>
<evidence type="ECO:0000313" key="8">
    <source>
        <dbReference type="Proteomes" id="UP000594261"/>
    </source>
</evidence>
<keyword evidence="4" id="KW-0804">Transcription</keyword>
<proteinExistence type="predicted"/>
<dbReference type="SUPFAM" id="SSF118290">
    <property type="entry name" value="WRKY DNA-binding domain"/>
    <property type="match status" value="1"/>
</dbReference>
<evidence type="ECO:0000256" key="3">
    <source>
        <dbReference type="ARBA" id="ARBA00023125"/>
    </source>
</evidence>
<keyword evidence="3" id="KW-0238">DNA-binding</keyword>
<name>A0A7N2MN53_QUELO</name>
<dbReference type="Proteomes" id="UP000594261">
    <property type="component" value="Chromosome 10"/>
</dbReference>
<keyword evidence="5" id="KW-0539">Nucleus</keyword>
<dbReference type="PANTHER" id="PTHR32096">
    <property type="entry name" value="WRKY TRANSCRIPTION FACTOR 30-RELATED-RELATED"/>
    <property type="match status" value="1"/>
</dbReference>
<dbReference type="Gene3D" id="2.20.25.80">
    <property type="entry name" value="WRKY domain"/>
    <property type="match status" value="1"/>
</dbReference>
<dbReference type="SMART" id="SM00774">
    <property type="entry name" value="WRKY"/>
    <property type="match status" value="1"/>
</dbReference>
<dbReference type="Gramene" id="QL10p004460:mrna">
    <property type="protein sequence ID" value="QL10p004460:mrna"/>
    <property type="gene ID" value="QL10p004460"/>
</dbReference>
<dbReference type="InterPro" id="IPR036576">
    <property type="entry name" value="WRKY_dom_sf"/>
</dbReference>
<dbReference type="InterPro" id="IPR044810">
    <property type="entry name" value="WRKY_plant"/>
</dbReference>
<evidence type="ECO:0000259" key="6">
    <source>
        <dbReference type="PROSITE" id="PS50811"/>
    </source>
</evidence>
<evidence type="ECO:0000256" key="1">
    <source>
        <dbReference type="ARBA" id="ARBA00004123"/>
    </source>
</evidence>
<accession>A0A7N2MN53</accession>
<reference evidence="7" key="2">
    <citation type="submission" date="2021-01" db="UniProtKB">
        <authorList>
            <consortium name="EnsemblPlants"/>
        </authorList>
    </citation>
    <scope>IDENTIFICATION</scope>
</reference>
<protein>
    <recommendedName>
        <fullName evidence="6">WRKY domain-containing protein</fullName>
    </recommendedName>
</protein>
<reference evidence="7 8" key="1">
    <citation type="journal article" date="2016" name="G3 (Bethesda)">
        <title>First Draft Assembly and Annotation of the Genome of a California Endemic Oak Quercus lobata Nee (Fagaceae).</title>
        <authorList>
            <person name="Sork V.L."/>
            <person name="Fitz-Gibbon S.T."/>
            <person name="Puiu D."/>
            <person name="Crepeau M."/>
            <person name="Gugger P.F."/>
            <person name="Sherman R."/>
            <person name="Stevens K."/>
            <person name="Langley C.H."/>
            <person name="Pellegrini M."/>
            <person name="Salzberg S.L."/>
        </authorList>
    </citation>
    <scope>NUCLEOTIDE SEQUENCE [LARGE SCALE GENOMIC DNA]</scope>
    <source>
        <strain evidence="7 8">cv. SW786</strain>
    </source>
</reference>
<dbReference type="GO" id="GO:0000976">
    <property type="term" value="F:transcription cis-regulatory region binding"/>
    <property type="evidence" value="ECO:0007669"/>
    <property type="project" value="TreeGrafter"/>
</dbReference>
<evidence type="ECO:0000313" key="7">
    <source>
        <dbReference type="EnsemblPlants" id="QL10p004460:mrna"/>
    </source>
</evidence>
<evidence type="ECO:0000256" key="4">
    <source>
        <dbReference type="ARBA" id="ARBA00023163"/>
    </source>
</evidence>
<dbReference type="GO" id="GO:0003700">
    <property type="term" value="F:DNA-binding transcription factor activity"/>
    <property type="evidence" value="ECO:0007669"/>
    <property type="project" value="InterPro"/>
</dbReference>
<organism evidence="7 8">
    <name type="scientific">Quercus lobata</name>
    <name type="common">Valley oak</name>
    <dbReference type="NCBI Taxonomy" id="97700"/>
    <lineage>
        <taxon>Eukaryota</taxon>
        <taxon>Viridiplantae</taxon>
        <taxon>Streptophyta</taxon>
        <taxon>Embryophyta</taxon>
        <taxon>Tracheophyta</taxon>
        <taxon>Spermatophyta</taxon>
        <taxon>Magnoliopsida</taxon>
        <taxon>eudicotyledons</taxon>
        <taxon>Gunneridae</taxon>
        <taxon>Pentapetalae</taxon>
        <taxon>rosids</taxon>
        <taxon>fabids</taxon>
        <taxon>Fagales</taxon>
        <taxon>Fagaceae</taxon>
        <taxon>Quercus</taxon>
    </lineage>
</organism>
<dbReference type="EnsemblPlants" id="QL10p004460:mrna">
    <property type="protein sequence ID" value="QL10p004460:mrna"/>
    <property type="gene ID" value="QL10p004460"/>
</dbReference>
<keyword evidence="8" id="KW-1185">Reference proteome</keyword>
<sequence length="99" mass="11440">MIALKNLDNRYTFKHMVVCMPQLRFSRIAYLDLLLANIGEIIRGYYRCTHRRVQGCLATKQVQRSDEDPTVFKITYRGRHTCALALSASKTKPVHRSAL</sequence>
<dbReference type="InParanoid" id="A0A7N2MN53"/>
<dbReference type="AlphaFoldDB" id="A0A7N2MN53"/>
<dbReference type="InterPro" id="IPR003657">
    <property type="entry name" value="WRKY_dom"/>
</dbReference>
<dbReference type="Pfam" id="PF03106">
    <property type="entry name" value="WRKY"/>
    <property type="match status" value="1"/>
</dbReference>
<dbReference type="PROSITE" id="PS50811">
    <property type="entry name" value="WRKY"/>
    <property type="match status" value="1"/>
</dbReference>
<keyword evidence="2" id="KW-0805">Transcription regulation</keyword>